<dbReference type="EMBL" id="BART01023380">
    <property type="protein sequence ID" value="GAG91956.1"/>
    <property type="molecule type" value="Genomic_DNA"/>
</dbReference>
<keyword evidence="1" id="KW-0645">Protease</keyword>
<evidence type="ECO:0000256" key="3">
    <source>
        <dbReference type="ARBA" id="ARBA00022825"/>
    </source>
</evidence>
<keyword evidence="2" id="KW-0378">Hydrolase</keyword>
<evidence type="ECO:0000259" key="4">
    <source>
        <dbReference type="Pfam" id="PF00082"/>
    </source>
</evidence>
<sequence>AAYDVITNEVASFSNRGDGLDFIMPGVNIFSGICRETLLDVTGGLPEGFSMLSGTSMATPHATGMVAIAIQMMRERGLRPTVDTFREMGERYGESHSFERGYGPLTYDMIKQYVSE</sequence>
<gene>
    <name evidence="5" type="ORF">S01H4_42550</name>
</gene>
<dbReference type="Gene3D" id="3.40.50.200">
    <property type="entry name" value="Peptidase S8/S53 domain"/>
    <property type="match status" value="1"/>
</dbReference>
<dbReference type="AlphaFoldDB" id="X1D695"/>
<dbReference type="PROSITE" id="PS51892">
    <property type="entry name" value="SUBTILASE"/>
    <property type="match status" value="1"/>
</dbReference>
<dbReference type="InterPro" id="IPR036852">
    <property type="entry name" value="Peptidase_S8/S53_dom_sf"/>
</dbReference>
<keyword evidence="3" id="KW-0720">Serine protease</keyword>
<feature type="domain" description="Peptidase S8/S53" evidence="4">
    <location>
        <begin position="6"/>
        <end position="72"/>
    </location>
</feature>
<dbReference type="GO" id="GO:0006508">
    <property type="term" value="P:proteolysis"/>
    <property type="evidence" value="ECO:0007669"/>
    <property type="project" value="UniProtKB-KW"/>
</dbReference>
<dbReference type="InterPro" id="IPR000209">
    <property type="entry name" value="Peptidase_S8/S53_dom"/>
</dbReference>
<proteinExistence type="predicted"/>
<dbReference type="SUPFAM" id="SSF52743">
    <property type="entry name" value="Subtilisin-like"/>
    <property type="match status" value="1"/>
</dbReference>
<dbReference type="InterPro" id="IPR023828">
    <property type="entry name" value="Peptidase_S8_Ser-AS"/>
</dbReference>
<accession>X1D695</accession>
<organism evidence="5">
    <name type="scientific">marine sediment metagenome</name>
    <dbReference type="NCBI Taxonomy" id="412755"/>
    <lineage>
        <taxon>unclassified sequences</taxon>
        <taxon>metagenomes</taxon>
        <taxon>ecological metagenomes</taxon>
    </lineage>
</organism>
<dbReference type="PROSITE" id="PS00138">
    <property type="entry name" value="SUBTILASE_SER"/>
    <property type="match status" value="1"/>
</dbReference>
<reference evidence="5" key="1">
    <citation type="journal article" date="2014" name="Front. Microbiol.">
        <title>High frequency of phylogenetically diverse reductive dehalogenase-homologous genes in deep subseafloor sedimentary metagenomes.</title>
        <authorList>
            <person name="Kawai M."/>
            <person name="Futagami T."/>
            <person name="Toyoda A."/>
            <person name="Takaki Y."/>
            <person name="Nishi S."/>
            <person name="Hori S."/>
            <person name="Arai W."/>
            <person name="Tsubouchi T."/>
            <person name="Morono Y."/>
            <person name="Uchiyama I."/>
            <person name="Ito T."/>
            <person name="Fujiyama A."/>
            <person name="Inagaki F."/>
            <person name="Takami H."/>
        </authorList>
    </citation>
    <scope>NUCLEOTIDE SEQUENCE</scope>
    <source>
        <strain evidence="5">Expedition CK06-06</strain>
    </source>
</reference>
<evidence type="ECO:0000256" key="1">
    <source>
        <dbReference type="ARBA" id="ARBA00022670"/>
    </source>
</evidence>
<dbReference type="GO" id="GO:0004252">
    <property type="term" value="F:serine-type endopeptidase activity"/>
    <property type="evidence" value="ECO:0007669"/>
    <property type="project" value="InterPro"/>
</dbReference>
<name>X1D695_9ZZZZ</name>
<comment type="caution">
    <text evidence="5">The sequence shown here is derived from an EMBL/GenBank/DDBJ whole genome shotgun (WGS) entry which is preliminary data.</text>
</comment>
<evidence type="ECO:0000256" key="2">
    <source>
        <dbReference type="ARBA" id="ARBA00022801"/>
    </source>
</evidence>
<evidence type="ECO:0000313" key="5">
    <source>
        <dbReference type="EMBL" id="GAG91956.1"/>
    </source>
</evidence>
<protein>
    <recommendedName>
        <fullName evidence="4">Peptidase S8/S53 domain-containing protein</fullName>
    </recommendedName>
</protein>
<dbReference type="Pfam" id="PF00082">
    <property type="entry name" value="Peptidase_S8"/>
    <property type="match status" value="1"/>
</dbReference>
<feature type="non-terminal residue" evidence="5">
    <location>
        <position position="1"/>
    </location>
</feature>